<name>A0AAI8YNC0_9PEZI</name>
<comment type="caution">
    <text evidence="1">The sequence shown here is derived from an EMBL/GenBank/DDBJ whole genome shotgun (WGS) entry which is preliminary data.</text>
</comment>
<evidence type="ECO:0000313" key="2">
    <source>
        <dbReference type="Proteomes" id="UP001295740"/>
    </source>
</evidence>
<evidence type="ECO:0000313" key="1">
    <source>
        <dbReference type="EMBL" id="CAJ2511103.1"/>
    </source>
</evidence>
<dbReference type="PANTHER" id="PTHR38795:SF1">
    <property type="entry name" value="DUF6604 DOMAIN-CONTAINING PROTEIN"/>
    <property type="match status" value="1"/>
</dbReference>
<accession>A0AAI8YNC0</accession>
<sequence length="291" mass="32958">MQDAISMLNELADLTKEEGLIGMELSLVHNERARFHELLGDERSLRMALSQAKERLRSSNVSGPRDRISCLKIVLRAVSGWHVFAMQVMLDIHRILRGKVSQPMQDLLRFTGATTRQLKMVRHWIPTTTTKNRAWGPEDDKALGSTLEILSDSESDTIGEVKRRAVRAGVQTEEPFFLMKRHPMFLHIYQACIDKHLIKERWKSRETVMRIQGTNAFIVGEAQTGTSQEYIRRFTLSCKGSLANFARGSRTGVMQTASAKRGVSAKGELGMLFTRRLREGAFRLGLTSNDI</sequence>
<dbReference type="PANTHER" id="PTHR38795">
    <property type="entry name" value="DUF6604 DOMAIN-CONTAINING PROTEIN"/>
    <property type="match status" value="1"/>
</dbReference>
<protein>
    <submittedName>
        <fullName evidence="1">Uu.00g067280.m01.CDS01</fullName>
    </submittedName>
</protein>
<dbReference type="AlphaFoldDB" id="A0AAI8YNC0"/>
<keyword evidence="2" id="KW-1185">Reference proteome</keyword>
<dbReference type="EMBL" id="CAUWAG010000018">
    <property type="protein sequence ID" value="CAJ2511103.1"/>
    <property type="molecule type" value="Genomic_DNA"/>
</dbReference>
<dbReference type="Proteomes" id="UP001295740">
    <property type="component" value="Unassembled WGS sequence"/>
</dbReference>
<reference evidence="1" key="1">
    <citation type="submission" date="2023-10" db="EMBL/GenBank/DDBJ databases">
        <authorList>
            <person name="Hackl T."/>
        </authorList>
    </citation>
    <scope>NUCLEOTIDE SEQUENCE</scope>
</reference>
<organism evidence="1 2">
    <name type="scientific">Anthostomella pinea</name>
    <dbReference type="NCBI Taxonomy" id="933095"/>
    <lineage>
        <taxon>Eukaryota</taxon>
        <taxon>Fungi</taxon>
        <taxon>Dikarya</taxon>
        <taxon>Ascomycota</taxon>
        <taxon>Pezizomycotina</taxon>
        <taxon>Sordariomycetes</taxon>
        <taxon>Xylariomycetidae</taxon>
        <taxon>Xylariales</taxon>
        <taxon>Xylariaceae</taxon>
        <taxon>Anthostomella</taxon>
    </lineage>
</organism>
<gene>
    <name evidence="1" type="ORF">KHLLAP_LOCUS11571</name>
</gene>
<proteinExistence type="predicted"/>